<proteinExistence type="predicted"/>
<feature type="domain" description="Protein kinase" evidence="3">
    <location>
        <begin position="1"/>
        <end position="181"/>
    </location>
</feature>
<dbReference type="InterPro" id="IPR000719">
    <property type="entry name" value="Prot_kinase_dom"/>
</dbReference>
<keyword evidence="5" id="KW-1185">Reference proteome</keyword>
<dbReference type="PANTHER" id="PTHR47976:SF108">
    <property type="entry name" value="G-TYPE LECTIN S-RECEPTOR-LIKE SERINE_THREONINE-PROTEIN KINASE LECRK1"/>
    <property type="match status" value="1"/>
</dbReference>
<accession>A0ABD0V008</accession>
<name>A0ABD0V008_DENTH</name>
<dbReference type="InterPro" id="IPR011009">
    <property type="entry name" value="Kinase-like_dom_sf"/>
</dbReference>
<dbReference type="Gene3D" id="1.10.510.10">
    <property type="entry name" value="Transferase(Phosphotransferase) domain 1"/>
    <property type="match status" value="1"/>
</dbReference>
<evidence type="ECO:0000256" key="2">
    <source>
        <dbReference type="ARBA" id="ARBA00022734"/>
    </source>
</evidence>
<dbReference type="SUPFAM" id="SSF56112">
    <property type="entry name" value="Protein kinase-like (PK-like)"/>
    <property type="match status" value="1"/>
</dbReference>
<dbReference type="Pfam" id="PF00069">
    <property type="entry name" value="Pkinase"/>
    <property type="match status" value="1"/>
</dbReference>
<dbReference type="PANTHER" id="PTHR47976">
    <property type="entry name" value="G-TYPE LECTIN S-RECEPTOR-LIKE SERINE/THREONINE-PROTEIN KINASE SD2-5"/>
    <property type="match status" value="1"/>
</dbReference>
<dbReference type="PROSITE" id="PS00108">
    <property type="entry name" value="PROTEIN_KINASE_ST"/>
    <property type="match status" value="1"/>
</dbReference>
<organism evidence="4 5">
    <name type="scientific">Dendrobium thyrsiflorum</name>
    <name type="common">Pinecone-like raceme dendrobium</name>
    <name type="synonym">Orchid</name>
    <dbReference type="NCBI Taxonomy" id="117978"/>
    <lineage>
        <taxon>Eukaryota</taxon>
        <taxon>Viridiplantae</taxon>
        <taxon>Streptophyta</taxon>
        <taxon>Embryophyta</taxon>
        <taxon>Tracheophyta</taxon>
        <taxon>Spermatophyta</taxon>
        <taxon>Magnoliopsida</taxon>
        <taxon>Liliopsida</taxon>
        <taxon>Asparagales</taxon>
        <taxon>Orchidaceae</taxon>
        <taxon>Epidendroideae</taxon>
        <taxon>Malaxideae</taxon>
        <taxon>Dendrobiinae</taxon>
        <taxon>Dendrobium</taxon>
    </lineage>
</organism>
<reference evidence="4 5" key="1">
    <citation type="journal article" date="2024" name="Plant Biotechnol. J.">
        <title>Dendrobium thyrsiflorum genome and its molecular insights into genes involved in important horticultural traits.</title>
        <authorList>
            <person name="Chen B."/>
            <person name="Wang J.Y."/>
            <person name="Zheng P.J."/>
            <person name="Li K.L."/>
            <person name="Liang Y.M."/>
            <person name="Chen X.F."/>
            <person name="Zhang C."/>
            <person name="Zhao X."/>
            <person name="He X."/>
            <person name="Zhang G.Q."/>
            <person name="Liu Z.J."/>
            <person name="Xu Q."/>
        </authorList>
    </citation>
    <scope>NUCLEOTIDE SEQUENCE [LARGE SCALE GENOMIC DNA]</scope>
    <source>
        <strain evidence="4">GZMU011</strain>
    </source>
</reference>
<gene>
    <name evidence="4" type="ORF">M5K25_013407</name>
</gene>
<keyword evidence="1" id="KW-0732">Signal</keyword>
<comment type="caution">
    <text evidence="4">The sequence shown here is derived from an EMBL/GenBank/DDBJ whole genome shotgun (WGS) entry which is preliminary data.</text>
</comment>
<dbReference type="EMBL" id="JANQDX010000011">
    <property type="protein sequence ID" value="KAL0915937.1"/>
    <property type="molecule type" value="Genomic_DNA"/>
</dbReference>
<dbReference type="Proteomes" id="UP001552299">
    <property type="component" value="Unassembled WGS sequence"/>
</dbReference>
<evidence type="ECO:0000313" key="5">
    <source>
        <dbReference type="Proteomes" id="UP001552299"/>
    </source>
</evidence>
<protein>
    <recommendedName>
        <fullName evidence="3">Protein kinase domain-containing protein</fullName>
    </recommendedName>
</protein>
<dbReference type="InterPro" id="IPR008271">
    <property type="entry name" value="Ser/Thr_kinase_AS"/>
</dbReference>
<dbReference type="FunFam" id="1.10.510.10:FF:000237">
    <property type="entry name" value="G-type lectin S-receptor-like serine/threonine-protein kinase"/>
    <property type="match status" value="1"/>
</dbReference>
<sequence length="181" mass="20626">MLGIARGLRYLHEECSTQIIHCDIKPQNVLLDENFNPKISDIGLAILLKTDQTRKNTGIRGTKGYIAPEWFRNSMISAKVDVYSFRVMILEILFCRRNVEKEMEEEKALLTFWVSDCYNDGRIDALVKGDEEAMTNMGRVERFLMVSLWCVQEEPALRPTMGQVTQMLEGGVAINLVPPSP</sequence>
<dbReference type="SMART" id="SM00220">
    <property type="entry name" value="S_TKc"/>
    <property type="match status" value="1"/>
</dbReference>
<dbReference type="InterPro" id="IPR051343">
    <property type="entry name" value="G-type_lectin_kinases/EP1-like"/>
</dbReference>
<dbReference type="PROSITE" id="PS50011">
    <property type="entry name" value="PROTEIN_KINASE_DOM"/>
    <property type="match status" value="1"/>
</dbReference>
<dbReference type="GO" id="GO:0030246">
    <property type="term" value="F:carbohydrate binding"/>
    <property type="evidence" value="ECO:0007669"/>
    <property type="project" value="UniProtKB-KW"/>
</dbReference>
<evidence type="ECO:0000256" key="1">
    <source>
        <dbReference type="ARBA" id="ARBA00022729"/>
    </source>
</evidence>
<dbReference type="AlphaFoldDB" id="A0ABD0V008"/>
<evidence type="ECO:0000313" key="4">
    <source>
        <dbReference type="EMBL" id="KAL0915937.1"/>
    </source>
</evidence>
<evidence type="ECO:0000259" key="3">
    <source>
        <dbReference type="PROSITE" id="PS50011"/>
    </source>
</evidence>
<keyword evidence="2" id="KW-0430">Lectin</keyword>